<dbReference type="GO" id="GO:0004674">
    <property type="term" value="F:protein serine/threonine kinase activity"/>
    <property type="evidence" value="ECO:0007669"/>
    <property type="project" value="UniProtKB-KW"/>
</dbReference>
<evidence type="ECO:0000313" key="7">
    <source>
        <dbReference type="EMBL" id="CAD8479626.1"/>
    </source>
</evidence>
<dbReference type="InterPro" id="IPR017441">
    <property type="entry name" value="Protein_kinase_ATP_BS"/>
</dbReference>
<comment type="similarity">
    <text evidence="4">Belongs to the protein kinase superfamily.</text>
</comment>
<dbReference type="GO" id="GO:0005737">
    <property type="term" value="C:cytoplasm"/>
    <property type="evidence" value="ECO:0007669"/>
    <property type="project" value="TreeGrafter"/>
</dbReference>
<organism evidence="7">
    <name type="scientific">Phaeocystis antarctica</name>
    <dbReference type="NCBI Taxonomy" id="33657"/>
    <lineage>
        <taxon>Eukaryota</taxon>
        <taxon>Haptista</taxon>
        <taxon>Haptophyta</taxon>
        <taxon>Prymnesiophyceae</taxon>
        <taxon>Phaeocystales</taxon>
        <taxon>Phaeocystaceae</taxon>
        <taxon>Phaeocystis</taxon>
    </lineage>
</organism>
<keyword evidence="1 3" id="KW-0547">Nucleotide-binding</keyword>
<dbReference type="PANTHER" id="PTHR24346:SF75">
    <property type="entry name" value="AURORA KINASE"/>
    <property type="match status" value="1"/>
</dbReference>
<sequence>MAESTATDTPTKPARYKTGVLVDLNAVADSVKSASAVGARYGASWLESLLSSVEAWRASAPVLGPYVIEDVVLGEGGYGRVVRGRDTTNGETVAIKELPAGSERRHSAVVREVAILRRLSDGGKAHPHIVGFRGYFERADKHYVVMEACMGGELFDKVTGGEVLTEAAGGALFAQLVAGLQHTHACGVAHRDLKLENVLLTTDGQLKIADYGLAHMHRARAEGGFETELLREFCGSKSYCPPEMLAAQPYDAFAADVWSLGVCLFALLAGFFPFEEATPARDWRFSKAAKAQLNGLSNTVTIFGFYSRPCPFSAELVELLDGMLRVDPSRRLTLRAVAASPWLLPADQRPAPAPAPAAEETEPVPKRTLSQGPALDLASLEVAHRSGGPQSEGPQSGDGTSGPPVLARQRACSRVAGSA</sequence>
<dbReference type="PANTHER" id="PTHR24346">
    <property type="entry name" value="MAP/MICROTUBULE AFFINITY-REGULATING KINASE"/>
    <property type="match status" value="1"/>
</dbReference>
<dbReference type="PROSITE" id="PS50011">
    <property type="entry name" value="PROTEIN_KINASE_DOM"/>
    <property type="match status" value="1"/>
</dbReference>
<evidence type="ECO:0000259" key="6">
    <source>
        <dbReference type="PROSITE" id="PS50011"/>
    </source>
</evidence>
<dbReference type="PROSITE" id="PS00108">
    <property type="entry name" value="PROTEIN_KINASE_ST"/>
    <property type="match status" value="1"/>
</dbReference>
<keyword evidence="4" id="KW-0418">Kinase</keyword>
<feature type="binding site" evidence="3">
    <location>
        <position position="96"/>
    </location>
    <ligand>
        <name>ATP</name>
        <dbReference type="ChEBI" id="CHEBI:30616"/>
    </ligand>
</feature>
<proteinExistence type="inferred from homology"/>
<feature type="compositionally biased region" description="Low complexity" evidence="5">
    <location>
        <begin position="386"/>
        <end position="398"/>
    </location>
</feature>
<keyword evidence="4" id="KW-0808">Transferase</keyword>
<dbReference type="InterPro" id="IPR008271">
    <property type="entry name" value="Ser/Thr_kinase_AS"/>
</dbReference>
<feature type="region of interest" description="Disordered" evidence="5">
    <location>
        <begin position="345"/>
        <end position="419"/>
    </location>
</feature>
<dbReference type="PROSITE" id="PS00107">
    <property type="entry name" value="PROTEIN_KINASE_ATP"/>
    <property type="match status" value="1"/>
</dbReference>
<evidence type="ECO:0000256" key="4">
    <source>
        <dbReference type="RuleBase" id="RU000304"/>
    </source>
</evidence>
<reference evidence="7" key="1">
    <citation type="submission" date="2021-01" db="EMBL/GenBank/DDBJ databases">
        <authorList>
            <person name="Corre E."/>
            <person name="Pelletier E."/>
            <person name="Niang G."/>
            <person name="Scheremetjew M."/>
            <person name="Finn R."/>
            <person name="Kale V."/>
            <person name="Holt S."/>
            <person name="Cochrane G."/>
            <person name="Meng A."/>
            <person name="Brown T."/>
            <person name="Cohen L."/>
        </authorList>
    </citation>
    <scope>NUCLEOTIDE SEQUENCE</scope>
    <source>
        <strain evidence="7">CCMP1374</strain>
    </source>
</reference>
<dbReference type="Gene3D" id="1.10.510.10">
    <property type="entry name" value="Transferase(Phosphotransferase) domain 1"/>
    <property type="match status" value="1"/>
</dbReference>
<evidence type="ECO:0000256" key="5">
    <source>
        <dbReference type="SAM" id="MobiDB-lite"/>
    </source>
</evidence>
<dbReference type="AlphaFoldDB" id="A0A7S0EAN5"/>
<accession>A0A7S0EAN5</accession>
<feature type="domain" description="Protein kinase" evidence="6">
    <location>
        <begin position="67"/>
        <end position="343"/>
    </location>
</feature>
<dbReference type="GO" id="GO:0035556">
    <property type="term" value="P:intracellular signal transduction"/>
    <property type="evidence" value="ECO:0007669"/>
    <property type="project" value="TreeGrafter"/>
</dbReference>
<dbReference type="InterPro" id="IPR011009">
    <property type="entry name" value="Kinase-like_dom_sf"/>
</dbReference>
<keyword evidence="4" id="KW-0723">Serine/threonine-protein kinase</keyword>
<evidence type="ECO:0000256" key="2">
    <source>
        <dbReference type="ARBA" id="ARBA00022840"/>
    </source>
</evidence>
<dbReference type="InterPro" id="IPR000719">
    <property type="entry name" value="Prot_kinase_dom"/>
</dbReference>
<dbReference type="FunFam" id="1.10.510.10:FF:000571">
    <property type="entry name" value="Maternal embryonic leucine zipper kinase"/>
    <property type="match status" value="1"/>
</dbReference>
<dbReference type="SUPFAM" id="SSF56112">
    <property type="entry name" value="Protein kinase-like (PK-like)"/>
    <property type="match status" value="1"/>
</dbReference>
<protein>
    <recommendedName>
        <fullName evidence="6">Protein kinase domain-containing protein</fullName>
    </recommendedName>
</protein>
<evidence type="ECO:0000256" key="1">
    <source>
        <dbReference type="ARBA" id="ARBA00022741"/>
    </source>
</evidence>
<evidence type="ECO:0000256" key="3">
    <source>
        <dbReference type="PROSITE-ProRule" id="PRU10141"/>
    </source>
</evidence>
<dbReference type="EMBL" id="HBEP01011060">
    <property type="protein sequence ID" value="CAD8479626.1"/>
    <property type="molecule type" value="Transcribed_RNA"/>
</dbReference>
<dbReference type="SMART" id="SM00220">
    <property type="entry name" value="S_TKc"/>
    <property type="match status" value="1"/>
</dbReference>
<name>A0A7S0EAN5_9EUKA</name>
<keyword evidence="2 3" id="KW-0067">ATP-binding</keyword>
<dbReference type="Pfam" id="PF00069">
    <property type="entry name" value="Pkinase"/>
    <property type="match status" value="1"/>
</dbReference>
<gene>
    <name evidence="7" type="ORF">PANT1444_LOCUS6223</name>
</gene>
<dbReference type="GO" id="GO:0005524">
    <property type="term" value="F:ATP binding"/>
    <property type="evidence" value="ECO:0007669"/>
    <property type="project" value="UniProtKB-UniRule"/>
</dbReference>